<dbReference type="EMBL" id="SOPW01000002">
    <property type="protein sequence ID" value="TFB24374.1"/>
    <property type="molecule type" value="Genomic_DNA"/>
</dbReference>
<organism evidence="1 2">
    <name type="scientific">Filobacillus milosensis</name>
    <dbReference type="NCBI Taxonomy" id="94137"/>
    <lineage>
        <taxon>Bacteria</taxon>
        <taxon>Bacillati</taxon>
        <taxon>Bacillota</taxon>
        <taxon>Bacilli</taxon>
        <taxon>Bacillales</taxon>
        <taxon>Bacillaceae</taxon>
        <taxon>Filobacillus</taxon>
    </lineage>
</organism>
<protein>
    <recommendedName>
        <fullName evidence="3">Sulfotransferase</fullName>
    </recommendedName>
</protein>
<evidence type="ECO:0000313" key="1">
    <source>
        <dbReference type="EMBL" id="TFB24374.1"/>
    </source>
</evidence>
<dbReference type="RefSeq" id="WP_134338732.1">
    <property type="nucleotide sequence ID" value="NZ_SOPW01000002.1"/>
</dbReference>
<evidence type="ECO:0000313" key="2">
    <source>
        <dbReference type="Proteomes" id="UP000297975"/>
    </source>
</evidence>
<reference evidence="1 2" key="1">
    <citation type="submission" date="2019-03" db="EMBL/GenBank/DDBJ databases">
        <authorList>
            <person name="He R.-H."/>
        </authorList>
    </citation>
    <scope>NUCLEOTIDE SEQUENCE [LARGE SCALE GENOMIC DNA]</scope>
    <source>
        <strain evidence="2">SH 714</strain>
    </source>
</reference>
<dbReference type="OrthoDB" id="2053793at2"/>
<name>A0A4Y8IXX0_9BACI</name>
<dbReference type="Proteomes" id="UP000297975">
    <property type="component" value="Unassembled WGS sequence"/>
</dbReference>
<dbReference type="InterPro" id="IPR027417">
    <property type="entry name" value="P-loop_NTPase"/>
</dbReference>
<dbReference type="SUPFAM" id="SSF52540">
    <property type="entry name" value="P-loop containing nucleoside triphosphate hydrolases"/>
    <property type="match status" value="1"/>
</dbReference>
<dbReference type="AlphaFoldDB" id="A0A4Y8IXX0"/>
<gene>
    <name evidence="1" type="ORF">E3U55_02415</name>
</gene>
<proteinExistence type="predicted"/>
<sequence length="350" mass="41028">MKTINLDISTKVSVKLNEPILNYLGGVNPKTEWEERTIAAHKIPSKEIRDKLKAEKQKAEEYIHTQEGATKVKEFATETTNLFNKMLGNPGYALEYIGNKRFVFIGGAMRTGGTFLEQKLFNLFDLNIKEYNLHIVHDTLPNGVAIRHMHRPPNYYLVLFEIAEFLVWAKREFKNSSIIIKKRSSFETILPFLYSIFGDQASYLITVRHPIPSGYSMAKKRGFKIDAHDSPDWWEKFVRSNDPITESDWNKLNYIERFIKYWQCSYELVAKNRTYNQNIDIVTYDQLSFEETLNNISKKYNGHEVDMTDFNLIERHYNKAWSADVLGESIERVRRQWSISGLEFPELELK</sequence>
<keyword evidence="2" id="KW-1185">Reference proteome</keyword>
<dbReference type="Gene3D" id="3.40.50.300">
    <property type="entry name" value="P-loop containing nucleotide triphosphate hydrolases"/>
    <property type="match status" value="1"/>
</dbReference>
<accession>A0A4Y8IXX0</accession>
<evidence type="ECO:0008006" key="3">
    <source>
        <dbReference type="Google" id="ProtNLM"/>
    </source>
</evidence>
<comment type="caution">
    <text evidence="1">The sequence shown here is derived from an EMBL/GenBank/DDBJ whole genome shotgun (WGS) entry which is preliminary data.</text>
</comment>